<dbReference type="Proteomes" id="UP000838412">
    <property type="component" value="Chromosome 7"/>
</dbReference>
<evidence type="ECO:0000256" key="1">
    <source>
        <dbReference type="SAM" id="MobiDB-lite"/>
    </source>
</evidence>
<dbReference type="EMBL" id="OV696692">
    <property type="protein sequence ID" value="CAH1270035.1"/>
    <property type="molecule type" value="Genomic_DNA"/>
</dbReference>
<name>A0A8K0F0E9_BRALA</name>
<evidence type="ECO:0000313" key="3">
    <source>
        <dbReference type="Proteomes" id="UP000838412"/>
    </source>
</evidence>
<reference evidence="2" key="1">
    <citation type="submission" date="2022-01" db="EMBL/GenBank/DDBJ databases">
        <authorList>
            <person name="Braso-Vives M."/>
        </authorList>
    </citation>
    <scope>NUCLEOTIDE SEQUENCE</scope>
</reference>
<feature type="region of interest" description="Disordered" evidence="1">
    <location>
        <begin position="113"/>
        <end position="157"/>
    </location>
</feature>
<proteinExistence type="predicted"/>
<feature type="compositionally biased region" description="Acidic residues" evidence="1">
    <location>
        <begin position="128"/>
        <end position="137"/>
    </location>
</feature>
<protein>
    <submittedName>
        <fullName evidence="2">Hypp4277 protein</fullName>
    </submittedName>
</protein>
<keyword evidence="3" id="KW-1185">Reference proteome</keyword>
<gene>
    <name evidence="2" type="primary">Hypp4277</name>
    <name evidence="2" type="ORF">BLAG_LOCUS22471</name>
</gene>
<feature type="region of interest" description="Disordered" evidence="1">
    <location>
        <begin position="59"/>
        <end position="78"/>
    </location>
</feature>
<accession>A0A8K0F0E9</accession>
<organism evidence="2 3">
    <name type="scientific">Branchiostoma lanceolatum</name>
    <name type="common">Common lancelet</name>
    <name type="synonym">Amphioxus lanceolatum</name>
    <dbReference type="NCBI Taxonomy" id="7740"/>
    <lineage>
        <taxon>Eukaryota</taxon>
        <taxon>Metazoa</taxon>
        <taxon>Chordata</taxon>
        <taxon>Cephalochordata</taxon>
        <taxon>Leptocardii</taxon>
        <taxon>Amphioxiformes</taxon>
        <taxon>Branchiostomatidae</taxon>
        <taxon>Branchiostoma</taxon>
    </lineage>
</organism>
<dbReference type="AlphaFoldDB" id="A0A8K0F0E9"/>
<dbReference type="OrthoDB" id="10056232at2759"/>
<feature type="compositionally biased region" description="Polar residues" evidence="1">
    <location>
        <begin position="8"/>
        <end position="27"/>
    </location>
</feature>
<evidence type="ECO:0000313" key="2">
    <source>
        <dbReference type="EMBL" id="CAH1270035.1"/>
    </source>
</evidence>
<feature type="region of interest" description="Disordered" evidence="1">
    <location>
        <begin position="1"/>
        <end position="27"/>
    </location>
</feature>
<sequence>MYVRPGVQGTSQPGSIQGNQTDDNTYNVINEDDVYDPSGHYYSDIKDQDAGVRTTQILGNDNQNDNTYNEINDDDVYDPSGHYYSEIKDEDIENRGRSVLKSRRRRRFHGIEEVHIDGAPGQASLNDNSDDTDDDPLDPYMYVGQDSESENSADGESLASYVRQTSQEHYEDNEDGSLTFCSVASEVGLPMTNEVGANALLYKIGTRAAIASVNCRLRRFSLTKSADQTTYGMTDFAETSNHAYISTSGTSGDVVSENIEGSVREHSENIFVTVEEDSVEAESNVDE</sequence>
<feature type="compositionally biased region" description="Polar residues" evidence="1">
    <location>
        <begin position="59"/>
        <end position="70"/>
    </location>
</feature>